<comment type="caution">
    <text evidence="2">The sequence shown here is derived from an EMBL/GenBank/DDBJ whole genome shotgun (WGS) entry which is preliminary data.</text>
</comment>
<dbReference type="AlphaFoldDB" id="A0ABD3GG45"/>
<feature type="compositionally biased region" description="Basic residues" evidence="1">
    <location>
        <begin position="17"/>
        <end position="29"/>
    </location>
</feature>
<feature type="region of interest" description="Disordered" evidence="1">
    <location>
        <begin position="1"/>
        <end position="29"/>
    </location>
</feature>
<dbReference type="EMBL" id="JBJQOH010000008">
    <property type="protein sequence ID" value="KAL3676856.1"/>
    <property type="molecule type" value="Genomic_DNA"/>
</dbReference>
<gene>
    <name evidence="2" type="ORF">R1sor_026804</name>
</gene>
<keyword evidence="3" id="KW-1185">Reference proteome</keyword>
<sequence length="228" mass="25587">MNILTFPPDHVTSGSKSLRKQVERRRKAAPKPVDEVVTVAIPVGVPINNAHVDVPNLDAEIEVSDTPVEKEQTADKNAKRLRKRVETKDLSNEEFRQDLQFVMEDKWVAVKSDLMDVIHTLKKKKQSGRVKTPVPAIDELAKMCRRLKVAGRRPRPFLINGQKTEQGADLIMLDIPTGRSIGSKKNVANWNLFPSVENYPQHLLNLAGRILDDNGYILVFHAGSLESS</sequence>
<name>A0ABD3GG45_9MARC</name>
<protein>
    <submittedName>
        <fullName evidence="2">Uncharacterized protein</fullName>
    </submittedName>
</protein>
<reference evidence="2 3" key="1">
    <citation type="submission" date="2024-09" db="EMBL/GenBank/DDBJ databases">
        <title>Chromosome-scale assembly of Riccia sorocarpa.</title>
        <authorList>
            <person name="Paukszto L."/>
        </authorList>
    </citation>
    <scope>NUCLEOTIDE SEQUENCE [LARGE SCALE GENOMIC DNA]</scope>
    <source>
        <strain evidence="2">LP-2024</strain>
        <tissue evidence="2">Aerial parts of the thallus</tissue>
    </source>
</reference>
<evidence type="ECO:0000256" key="1">
    <source>
        <dbReference type="SAM" id="MobiDB-lite"/>
    </source>
</evidence>
<dbReference type="Proteomes" id="UP001633002">
    <property type="component" value="Unassembled WGS sequence"/>
</dbReference>
<proteinExistence type="predicted"/>
<evidence type="ECO:0000313" key="2">
    <source>
        <dbReference type="EMBL" id="KAL3676856.1"/>
    </source>
</evidence>
<accession>A0ABD3GG45</accession>
<evidence type="ECO:0000313" key="3">
    <source>
        <dbReference type="Proteomes" id="UP001633002"/>
    </source>
</evidence>
<organism evidence="2 3">
    <name type="scientific">Riccia sorocarpa</name>
    <dbReference type="NCBI Taxonomy" id="122646"/>
    <lineage>
        <taxon>Eukaryota</taxon>
        <taxon>Viridiplantae</taxon>
        <taxon>Streptophyta</taxon>
        <taxon>Embryophyta</taxon>
        <taxon>Marchantiophyta</taxon>
        <taxon>Marchantiopsida</taxon>
        <taxon>Marchantiidae</taxon>
        <taxon>Marchantiales</taxon>
        <taxon>Ricciaceae</taxon>
        <taxon>Riccia</taxon>
    </lineage>
</organism>